<evidence type="ECO:0000259" key="5">
    <source>
        <dbReference type="PROSITE" id="PS51352"/>
    </source>
</evidence>
<evidence type="ECO:0000256" key="2">
    <source>
        <dbReference type="ARBA" id="ARBA00023004"/>
    </source>
</evidence>
<accession>F4Q0W1</accession>
<keyword evidence="2" id="KW-0408">Iron</keyword>
<dbReference type="Pfam" id="PF00462">
    <property type="entry name" value="Glutaredoxin"/>
    <property type="match status" value="1"/>
</dbReference>
<name>F4Q0W1_CACFS</name>
<dbReference type="GO" id="GO:0051536">
    <property type="term" value="F:iron-sulfur cluster binding"/>
    <property type="evidence" value="ECO:0007669"/>
    <property type="project" value="UniProtKB-KW"/>
</dbReference>
<dbReference type="OMA" id="WAEPCKT"/>
<keyword evidence="7" id="KW-1185">Reference proteome</keyword>
<feature type="domain" description="Thioredoxin" evidence="5">
    <location>
        <begin position="1"/>
        <end position="105"/>
    </location>
</feature>
<dbReference type="KEGG" id="dfa:DFA_03956"/>
<protein>
    <submittedName>
        <fullName evidence="6">Glutaredoxin family protein</fullName>
    </submittedName>
</protein>
<dbReference type="InterPro" id="IPR004480">
    <property type="entry name" value="Monothiol_GRX-rel"/>
</dbReference>
<feature type="region of interest" description="Disordered" evidence="4">
    <location>
        <begin position="107"/>
        <end position="139"/>
    </location>
</feature>
<keyword evidence="1" id="KW-0479">Metal-binding</keyword>
<dbReference type="InterPro" id="IPR002109">
    <property type="entry name" value="Glutaredoxin"/>
</dbReference>
<dbReference type="STRING" id="1054147.F4Q0W1"/>
<dbReference type="InterPro" id="IPR036249">
    <property type="entry name" value="Thioredoxin-like_sf"/>
</dbReference>
<organism evidence="6 7">
    <name type="scientific">Cavenderia fasciculata</name>
    <name type="common">Slime mold</name>
    <name type="synonym">Dictyostelium fasciculatum</name>
    <dbReference type="NCBI Taxonomy" id="261658"/>
    <lineage>
        <taxon>Eukaryota</taxon>
        <taxon>Amoebozoa</taxon>
        <taxon>Evosea</taxon>
        <taxon>Eumycetozoa</taxon>
        <taxon>Dictyostelia</taxon>
        <taxon>Acytosteliales</taxon>
        <taxon>Cavenderiaceae</taxon>
        <taxon>Cavenderia</taxon>
    </lineage>
</organism>
<proteinExistence type="predicted"/>
<dbReference type="InterPro" id="IPR033658">
    <property type="entry name" value="GRX_PICOT-like"/>
</dbReference>
<dbReference type="FunFam" id="3.40.30.10:FF:000012">
    <property type="entry name" value="Monothiol glutaredoxin"/>
    <property type="match status" value="1"/>
</dbReference>
<dbReference type="GO" id="GO:0005634">
    <property type="term" value="C:nucleus"/>
    <property type="evidence" value="ECO:0007669"/>
    <property type="project" value="TreeGrafter"/>
</dbReference>
<feature type="compositionally biased region" description="Low complexity" evidence="4">
    <location>
        <begin position="110"/>
        <end position="128"/>
    </location>
</feature>
<dbReference type="SUPFAM" id="SSF52833">
    <property type="entry name" value="Thioredoxin-like"/>
    <property type="match status" value="2"/>
</dbReference>
<dbReference type="CDD" id="cd03028">
    <property type="entry name" value="GRX_PICOT_like"/>
    <property type="match status" value="1"/>
</dbReference>
<dbReference type="PROSITE" id="PS51352">
    <property type="entry name" value="THIOREDOXIN_2"/>
    <property type="match status" value="1"/>
</dbReference>
<keyword evidence="3" id="KW-0411">Iron-sulfur</keyword>
<dbReference type="GO" id="GO:0046872">
    <property type="term" value="F:metal ion binding"/>
    <property type="evidence" value="ECO:0007669"/>
    <property type="project" value="UniProtKB-KW"/>
</dbReference>
<dbReference type="PROSITE" id="PS51354">
    <property type="entry name" value="GLUTAREDOXIN_2"/>
    <property type="match status" value="1"/>
</dbReference>
<dbReference type="GeneID" id="14870516"/>
<dbReference type="EMBL" id="GL883018">
    <property type="protein sequence ID" value="EGG18462.1"/>
    <property type="molecule type" value="Genomic_DNA"/>
</dbReference>
<evidence type="ECO:0000313" key="6">
    <source>
        <dbReference type="EMBL" id="EGG18462.1"/>
    </source>
</evidence>
<dbReference type="NCBIfam" id="TIGR00365">
    <property type="entry name" value="Grx4 family monothiol glutaredoxin"/>
    <property type="match status" value="1"/>
</dbReference>
<dbReference type="RefSeq" id="XP_004366366.1">
    <property type="nucleotide sequence ID" value="XM_004366309.1"/>
</dbReference>
<feature type="compositionally biased region" description="Polar residues" evidence="4">
    <location>
        <begin position="129"/>
        <end position="139"/>
    </location>
</feature>
<dbReference type="PANTHER" id="PTHR10293:SF73">
    <property type="entry name" value="GLUTAREDOXIN-3"/>
    <property type="match status" value="1"/>
</dbReference>
<evidence type="ECO:0000256" key="4">
    <source>
        <dbReference type="SAM" id="MobiDB-lite"/>
    </source>
</evidence>
<dbReference type="GO" id="GO:0006879">
    <property type="term" value="P:intracellular iron ion homeostasis"/>
    <property type="evidence" value="ECO:0007669"/>
    <property type="project" value="TreeGrafter"/>
</dbReference>
<dbReference type="Gene3D" id="3.40.30.10">
    <property type="entry name" value="Glutaredoxin"/>
    <property type="match status" value="2"/>
</dbReference>
<dbReference type="Proteomes" id="UP000007797">
    <property type="component" value="Unassembled WGS sequence"/>
</dbReference>
<dbReference type="PANTHER" id="PTHR10293">
    <property type="entry name" value="GLUTAREDOXIN FAMILY MEMBER"/>
    <property type="match status" value="1"/>
</dbReference>
<evidence type="ECO:0000313" key="7">
    <source>
        <dbReference type="Proteomes" id="UP000007797"/>
    </source>
</evidence>
<dbReference type="AlphaFoldDB" id="F4Q0W1"/>
<gene>
    <name evidence="6" type="ORF">DFA_03956</name>
</gene>
<sequence length="253" mass="28377">MATTVTALEELNTTLVNNKYVVVDFWADWSKPCLQMNQIIDQLATQCPKLKFLKIEAEKVSEISIKFDIKSVPAFFFMKDGIIEDQLIGADPSQLTMKAIQFHTQASGDSSVTSNSTTNNTTSNNNSNEPLSVAQQPSQEVLDKIKKQQEEEKIKLNERLEKLVNQAPVMLFMKGSPDQPACGFSNKTVAILRKDGFVFDSFNILDDMAVRNGLKEYSNWPTYPQLYIDGKLVGGFDIIKELHEEGELASMKP</sequence>
<dbReference type="OrthoDB" id="415696at2759"/>
<reference evidence="7" key="1">
    <citation type="journal article" date="2011" name="Genome Res.">
        <title>Phylogeny-wide analysis of social amoeba genomes highlights ancient origins for complex intercellular communication.</title>
        <authorList>
            <person name="Heidel A.J."/>
            <person name="Lawal H.M."/>
            <person name="Felder M."/>
            <person name="Schilde C."/>
            <person name="Helps N.R."/>
            <person name="Tunggal B."/>
            <person name="Rivero F."/>
            <person name="John U."/>
            <person name="Schleicher M."/>
            <person name="Eichinger L."/>
            <person name="Platzer M."/>
            <person name="Noegel A.A."/>
            <person name="Schaap P."/>
            <person name="Gloeckner G."/>
        </authorList>
    </citation>
    <scope>NUCLEOTIDE SEQUENCE [LARGE SCALE GENOMIC DNA]</scope>
    <source>
        <strain evidence="7">SH3</strain>
    </source>
</reference>
<dbReference type="Pfam" id="PF00085">
    <property type="entry name" value="Thioredoxin"/>
    <property type="match status" value="1"/>
</dbReference>
<dbReference type="GO" id="GO:0005829">
    <property type="term" value="C:cytosol"/>
    <property type="evidence" value="ECO:0007669"/>
    <property type="project" value="TreeGrafter"/>
</dbReference>
<evidence type="ECO:0000256" key="3">
    <source>
        <dbReference type="ARBA" id="ARBA00023014"/>
    </source>
</evidence>
<evidence type="ECO:0000256" key="1">
    <source>
        <dbReference type="ARBA" id="ARBA00022723"/>
    </source>
</evidence>
<dbReference type="InterPro" id="IPR013766">
    <property type="entry name" value="Thioredoxin_domain"/>
</dbReference>